<keyword evidence="5" id="KW-1185">Reference proteome</keyword>
<dbReference type="InterPro" id="IPR035010">
    <property type="entry name" value="PHS1"/>
</dbReference>
<dbReference type="RefSeq" id="WP_073615591.1">
    <property type="nucleotide sequence ID" value="NZ_FRFE01000028.1"/>
</dbReference>
<dbReference type="GO" id="GO:0043622">
    <property type="term" value="P:cortical microtubule organization"/>
    <property type="evidence" value="ECO:0007669"/>
    <property type="project" value="InterPro"/>
</dbReference>
<name>A0A1M7YGD4_9BACT</name>
<dbReference type="Proteomes" id="UP000184603">
    <property type="component" value="Unassembled WGS sequence"/>
</dbReference>
<keyword evidence="1" id="KW-0378">Hydrolase</keyword>
<evidence type="ECO:0000259" key="3">
    <source>
        <dbReference type="PROSITE" id="PS50056"/>
    </source>
</evidence>
<dbReference type="PANTHER" id="PTHR47100:SF5">
    <property type="entry name" value="DUAL SPECIFICITY PROTEIN PHOSPHATASE PHS1"/>
    <property type="match status" value="1"/>
</dbReference>
<protein>
    <submittedName>
        <fullName evidence="4">Protein-tyrosine phosphatase</fullName>
    </submittedName>
</protein>
<organism evidence="4 5">
    <name type="scientific">Desulfopila aestuarii DSM 18488</name>
    <dbReference type="NCBI Taxonomy" id="1121416"/>
    <lineage>
        <taxon>Bacteria</taxon>
        <taxon>Pseudomonadati</taxon>
        <taxon>Thermodesulfobacteriota</taxon>
        <taxon>Desulfobulbia</taxon>
        <taxon>Desulfobulbales</taxon>
        <taxon>Desulfocapsaceae</taxon>
        <taxon>Desulfopila</taxon>
    </lineage>
</organism>
<dbReference type="CDD" id="cd14498">
    <property type="entry name" value="DSP"/>
    <property type="match status" value="1"/>
</dbReference>
<sequence>MLTYPLTWITSHLAVGHAPMSYDELDSLRKQGIDAIVNLCGEFCDLHEIEETAGFEVFFLPIEDENAPQMAEMEEALAWLDEAVYLGKKVLVHCRHGIGRTGTFVTAYLLRRGFSMRKAAKLLKKMETRANPTNFSQWWLLRKFGKKEGQLTIHEPEPQNRKHDELTPFFRRYELLLGHIDANADTSIEHHDEAKCCQRDNVEISLIEALYLHTKAGVALSAKKRKELLESDNSDDSSCILFMGAESPLHPYRPASCRLLESAFPDGFADRIEKDLAHLSQEVFAAVFSIGTDAVPPPVQIDEVLSGRFIQRYFQILATRKPNTGS</sequence>
<dbReference type="OrthoDB" id="9806482at2"/>
<dbReference type="EMBL" id="FRFE01000028">
    <property type="protein sequence ID" value="SHO51692.1"/>
    <property type="molecule type" value="Genomic_DNA"/>
</dbReference>
<dbReference type="Gene3D" id="3.90.190.10">
    <property type="entry name" value="Protein tyrosine phosphatase superfamily"/>
    <property type="match status" value="1"/>
</dbReference>
<evidence type="ECO:0000313" key="5">
    <source>
        <dbReference type="Proteomes" id="UP000184603"/>
    </source>
</evidence>
<dbReference type="SUPFAM" id="SSF52799">
    <property type="entry name" value="(Phosphotyrosine protein) phosphatases II"/>
    <property type="match status" value="1"/>
</dbReference>
<feature type="domain" description="Tyrosine-protein phosphatase" evidence="2">
    <location>
        <begin position="4"/>
        <end position="150"/>
    </location>
</feature>
<dbReference type="GO" id="GO:0009737">
    <property type="term" value="P:response to abscisic acid"/>
    <property type="evidence" value="ECO:0007669"/>
    <property type="project" value="InterPro"/>
</dbReference>
<dbReference type="InterPro" id="IPR029021">
    <property type="entry name" value="Prot-tyrosine_phosphatase-like"/>
</dbReference>
<dbReference type="PROSITE" id="PS00383">
    <property type="entry name" value="TYR_PHOSPHATASE_1"/>
    <property type="match status" value="1"/>
</dbReference>
<evidence type="ECO:0000313" key="4">
    <source>
        <dbReference type="EMBL" id="SHO51692.1"/>
    </source>
</evidence>
<dbReference type="InterPro" id="IPR020422">
    <property type="entry name" value="TYR_PHOSPHATASE_DUAL_dom"/>
</dbReference>
<reference evidence="4 5" key="1">
    <citation type="submission" date="2016-12" db="EMBL/GenBank/DDBJ databases">
        <authorList>
            <person name="Song W.-J."/>
            <person name="Kurnit D.M."/>
        </authorList>
    </citation>
    <scope>NUCLEOTIDE SEQUENCE [LARGE SCALE GENOMIC DNA]</scope>
    <source>
        <strain evidence="4 5">DSM 18488</strain>
    </source>
</reference>
<evidence type="ECO:0000259" key="2">
    <source>
        <dbReference type="PROSITE" id="PS50054"/>
    </source>
</evidence>
<feature type="domain" description="Tyrosine specific protein phosphatases" evidence="3">
    <location>
        <begin position="87"/>
        <end position="125"/>
    </location>
</feature>
<dbReference type="GO" id="GO:0004721">
    <property type="term" value="F:phosphoprotein phosphatase activity"/>
    <property type="evidence" value="ECO:0007669"/>
    <property type="project" value="InterPro"/>
</dbReference>
<gene>
    <name evidence="4" type="ORF">SAMN02745220_04165</name>
</gene>
<proteinExistence type="predicted"/>
<dbReference type="Pfam" id="PF22785">
    <property type="entry name" value="Tc-R-P"/>
    <property type="match status" value="1"/>
</dbReference>
<dbReference type="FunFam" id="3.90.190.10:FF:000157">
    <property type="entry name" value="Protein-tyrosine phosphatase"/>
    <property type="match status" value="1"/>
</dbReference>
<dbReference type="PROSITE" id="PS50054">
    <property type="entry name" value="TYR_PHOSPHATASE_DUAL"/>
    <property type="match status" value="1"/>
</dbReference>
<dbReference type="InterPro" id="IPR016130">
    <property type="entry name" value="Tyr_Pase_AS"/>
</dbReference>
<dbReference type="STRING" id="1121416.SAMN02745220_04165"/>
<dbReference type="PANTHER" id="PTHR47100">
    <property type="entry name" value="DUAL SPECIFICITY PROTEIN PHOSPHATASE PHS1"/>
    <property type="match status" value="1"/>
</dbReference>
<evidence type="ECO:0000256" key="1">
    <source>
        <dbReference type="ARBA" id="ARBA00022801"/>
    </source>
</evidence>
<dbReference type="AlphaFoldDB" id="A0A1M7YGD4"/>
<dbReference type="SMART" id="SM00195">
    <property type="entry name" value="DSPc"/>
    <property type="match status" value="1"/>
</dbReference>
<accession>A0A1M7YGD4</accession>
<dbReference type="PROSITE" id="PS50056">
    <property type="entry name" value="TYR_PHOSPHATASE_2"/>
    <property type="match status" value="1"/>
</dbReference>
<dbReference type="InterPro" id="IPR000387">
    <property type="entry name" value="Tyr_Pase_dom"/>
</dbReference>